<dbReference type="InterPro" id="IPR048389">
    <property type="entry name" value="YciQ-like_C"/>
</dbReference>
<name>A0A2W1NEY0_PAEXE</name>
<evidence type="ECO:0000259" key="4">
    <source>
        <dbReference type="Pfam" id="PF09972"/>
    </source>
</evidence>
<evidence type="ECO:0000256" key="3">
    <source>
        <dbReference type="SAM" id="SignalP"/>
    </source>
</evidence>
<dbReference type="InterPro" id="IPR018702">
    <property type="entry name" value="DUF2207"/>
</dbReference>
<keyword evidence="7" id="KW-1185">Reference proteome</keyword>
<feature type="transmembrane region" description="Helical" evidence="2">
    <location>
        <begin position="508"/>
        <end position="524"/>
    </location>
</feature>
<feature type="transmembrane region" description="Helical" evidence="2">
    <location>
        <begin position="252"/>
        <end position="272"/>
    </location>
</feature>
<dbReference type="Pfam" id="PF20990">
    <property type="entry name" value="DUF2207_C"/>
    <property type="match status" value="1"/>
</dbReference>
<accession>A0A2W1NEY0</accession>
<feature type="chain" id="PRO_5039208750" evidence="3">
    <location>
        <begin position="23"/>
        <end position="652"/>
    </location>
</feature>
<dbReference type="Proteomes" id="UP000214746">
    <property type="component" value="Unassembled WGS sequence"/>
</dbReference>
<evidence type="ECO:0000259" key="5">
    <source>
        <dbReference type="Pfam" id="PF20990"/>
    </source>
</evidence>
<keyword evidence="2" id="KW-0472">Membrane</keyword>
<feature type="transmembrane region" description="Helical" evidence="2">
    <location>
        <begin position="486"/>
        <end position="502"/>
    </location>
</feature>
<feature type="compositionally biased region" description="Low complexity" evidence="1">
    <location>
        <begin position="619"/>
        <end position="641"/>
    </location>
</feature>
<organism evidence="6 7">
    <name type="scientific">Paenibacillus xerothermodurans</name>
    <dbReference type="NCBI Taxonomy" id="1977292"/>
    <lineage>
        <taxon>Bacteria</taxon>
        <taxon>Bacillati</taxon>
        <taxon>Bacillota</taxon>
        <taxon>Bacilli</taxon>
        <taxon>Bacillales</taxon>
        <taxon>Paenibacillaceae</taxon>
        <taxon>Paenibacillus</taxon>
    </lineage>
</organism>
<feature type="transmembrane region" description="Helical" evidence="2">
    <location>
        <begin position="460"/>
        <end position="479"/>
    </location>
</feature>
<reference evidence="6" key="1">
    <citation type="submission" date="2018-06" db="EMBL/GenBank/DDBJ databases">
        <title>Paenibacillus xerothermodurans sp. nov. an extremely dry heat resistant spore forming bacterium isolated from the soil of Cape Canaveral, Florida.</title>
        <authorList>
            <person name="Seuylemezian A."/>
            <person name="Kaur N."/>
            <person name="Patil P."/>
            <person name="Patil P."/>
            <person name="Mayilraj S."/>
            <person name="Vaishampayan P."/>
        </authorList>
    </citation>
    <scope>NUCLEOTIDE SEQUENCE [LARGE SCALE GENOMIC DNA]</scope>
    <source>
        <strain evidence="6">ATCC 27380</strain>
    </source>
</reference>
<evidence type="ECO:0000256" key="2">
    <source>
        <dbReference type="SAM" id="Phobius"/>
    </source>
</evidence>
<proteinExistence type="predicted"/>
<keyword evidence="2" id="KW-0812">Transmembrane</keyword>
<evidence type="ECO:0000256" key="1">
    <source>
        <dbReference type="SAM" id="MobiDB-lite"/>
    </source>
</evidence>
<gene>
    <name evidence="6" type="ORF">CBW46_004010</name>
</gene>
<dbReference type="OrthoDB" id="5507254at2"/>
<protein>
    <submittedName>
        <fullName evidence="6">DUF2207 domain-containing protein</fullName>
    </submittedName>
</protein>
<comment type="caution">
    <text evidence="6">The sequence shown here is derived from an EMBL/GenBank/DDBJ whole genome shotgun (WGS) entry which is preliminary data.</text>
</comment>
<evidence type="ECO:0000313" key="7">
    <source>
        <dbReference type="Proteomes" id="UP000214746"/>
    </source>
</evidence>
<sequence length="652" mass="73351">MNKWLALLLLPTVLFLSGWETGEDYTIDQVSARAQVLPDGDMYVEELFTYTFDGSYSGTKRYLQEEGHNGIEFFEAYVAPNNQPLGRFSHEGLQPLKVEYNADDYTFYIYNAAYSATKQVYYRYRVDQAASKYVRTGELDWQFFTGNERPLANVTLDIILPRAFNKDQIHVFLQDRRGGQITNTSGTTIQYKNAELAVEGTAELRLLFPSEFLTEAPTKSRAVRIEQILQEEQQREMRFAARPARLALAEQLIVGLLVLLLIGIAAYISPAAKLIGWVRRKEITPEQLENTDPVLISYIYRKGRMKKHDFIAGVFALHRKGYIRIYEETPQKRFLDDPAAPDTVLRFVFTGDRSQLSDAELHLMKWLFRRPARGEPAFTLDAIAGPTKTEQRYGARANYYYKKLTAFEERFRVWLSLLQASEPFASLLGEYTPMKRLVRPLMAMHYVVLLYLYYADVMKWQALAITASVLGILALWAGYKYRRKRYTVLFLVFCFIFGAQPASDGASGGYLVTVLLSFLFLWAIPRTRVTREAAQLRYAIASWRRRLKRGEDYVAADTARLERAMACALVLNVGGSFIKSITPRGSESGMDTYPSALLRPAAVQAILYTQSSLAVSVKSSSSGSSGDSGSYSSSDSCAADSSGGGDGGGGGD</sequence>
<feature type="compositionally biased region" description="Gly residues" evidence="1">
    <location>
        <begin position="642"/>
        <end position="652"/>
    </location>
</feature>
<dbReference type="RefSeq" id="WP_089198743.1">
    <property type="nucleotide sequence ID" value="NZ_NHRJ02000002.1"/>
</dbReference>
<evidence type="ECO:0000313" key="6">
    <source>
        <dbReference type="EMBL" id="PZE21601.1"/>
    </source>
</evidence>
<feature type="domain" description="Predicted membrane protein YciQ-like C-terminal" evidence="5">
    <location>
        <begin position="290"/>
        <end position="553"/>
    </location>
</feature>
<keyword evidence="3" id="KW-0732">Signal</keyword>
<feature type="region of interest" description="Disordered" evidence="1">
    <location>
        <begin position="617"/>
        <end position="652"/>
    </location>
</feature>
<feature type="transmembrane region" description="Helical" evidence="2">
    <location>
        <begin position="437"/>
        <end position="454"/>
    </location>
</feature>
<dbReference type="EMBL" id="NHRJ02000002">
    <property type="protein sequence ID" value="PZE21601.1"/>
    <property type="molecule type" value="Genomic_DNA"/>
</dbReference>
<feature type="domain" description="DUF2207" evidence="4">
    <location>
        <begin position="26"/>
        <end position="208"/>
    </location>
</feature>
<dbReference type="AlphaFoldDB" id="A0A2W1NEY0"/>
<dbReference type="Pfam" id="PF09972">
    <property type="entry name" value="DUF2207"/>
    <property type="match status" value="1"/>
</dbReference>
<keyword evidence="2" id="KW-1133">Transmembrane helix</keyword>
<feature type="signal peptide" evidence="3">
    <location>
        <begin position="1"/>
        <end position="22"/>
    </location>
</feature>